<dbReference type="OrthoDB" id="73273at2759"/>
<comment type="catalytic activity">
    <reaction evidence="14">
        <text>N(6)-acetyl-L-lysyl-[histone] + H2O = L-lysyl-[histone] + acetate</text>
        <dbReference type="Rhea" id="RHEA:58196"/>
        <dbReference type="Rhea" id="RHEA-COMP:9845"/>
        <dbReference type="Rhea" id="RHEA-COMP:11338"/>
        <dbReference type="ChEBI" id="CHEBI:15377"/>
        <dbReference type="ChEBI" id="CHEBI:29969"/>
        <dbReference type="ChEBI" id="CHEBI:30089"/>
        <dbReference type="ChEBI" id="CHEBI:61930"/>
        <dbReference type="EC" id="3.5.1.98"/>
    </reaction>
</comment>
<comment type="cofactor">
    <cofactor evidence="1">
        <name>a divalent metal cation</name>
        <dbReference type="ChEBI" id="CHEBI:60240"/>
    </cofactor>
</comment>
<evidence type="ECO:0000256" key="10">
    <source>
        <dbReference type="ARBA" id="ARBA00022853"/>
    </source>
</evidence>
<evidence type="ECO:0000256" key="2">
    <source>
        <dbReference type="ARBA" id="ARBA00004123"/>
    </source>
</evidence>
<dbReference type="GO" id="GO:0005694">
    <property type="term" value="C:chromosome"/>
    <property type="evidence" value="ECO:0007669"/>
    <property type="project" value="UniProtKB-SubCell"/>
</dbReference>
<dbReference type="STRING" id="1806994.A0A507CAP0"/>
<feature type="active site" description="Proton acceptor" evidence="15">
    <location>
        <position position="171"/>
    </location>
</feature>
<evidence type="ECO:0000256" key="9">
    <source>
        <dbReference type="ARBA" id="ARBA00022801"/>
    </source>
</evidence>
<gene>
    <name evidence="19" type="ORF">SmJEL517_g01183</name>
</gene>
<proteinExistence type="inferred from homology"/>
<evidence type="ECO:0000256" key="16">
    <source>
        <dbReference type="PIRSR" id="PIRSR037913-2"/>
    </source>
</evidence>
<evidence type="ECO:0000256" key="1">
    <source>
        <dbReference type="ARBA" id="ARBA00001968"/>
    </source>
</evidence>
<feature type="binding site" evidence="17">
    <location>
        <position position="208"/>
    </location>
    <ligand>
        <name>a divalent metal cation</name>
        <dbReference type="ChEBI" id="CHEBI:60240"/>
    </ligand>
</feature>
<evidence type="ECO:0000256" key="5">
    <source>
        <dbReference type="ARBA" id="ARBA00022454"/>
    </source>
</evidence>
<feature type="binding site" evidence="16">
    <location>
        <position position="179"/>
    </location>
    <ligand>
        <name>substrate</name>
    </ligand>
</feature>
<evidence type="ECO:0000256" key="8">
    <source>
        <dbReference type="ARBA" id="ARBA00022723"/>
    </source>
</evidence>
<keyword evidence="10 14" id="KW-0156">Chromatin regulator</keyword>
<dbReference type="PANTHER" id="PTHR10625:SF14">
    <property type="entry name" value="HISTONE DEACETYLASE 8"/>
    <property type="match status" value="1"/>
</dbReference>
<name>A0A507CAP0_9FUNG</name>
<feature type="binding site" evidence="17">
    <location>
        <position position="206"/>
    </location>
    <ligand>
        <name>a divalent metal cation</name>
        <dbReference type="ChEBI" id="CHEBI:60240"/>
    </ligand>
</feature>
<dbReference type="Proteomes" id="UP000319731">
    <property type="component" value="Unassembled WGS sequence"/>
</dbReference>
<dbReference type="EMBL" id="QEAO01000004">
    <property type="protein sequence ID" value="TPX36521.1"/>
    <property type="molecule type" value="Genomic_DNA"/>
</dbReference>
<dbReference type="GO" id="GO:0141221">
    <property type="term" value="F:histone deacetylase activity, hydrolytic mechanism"/>
    <property type="evidence" value="ECO:0007669"/>
    <property type="project" value="UniProtKB-EC"/>
</dbReference>
<dbReference type="InterPro" id="IPR000286">
    <property type="entry name" value="HDACs"/>
</dbReference>
<dbReference type="InterPro" id="IPR023801">
    <property type="entry name" value="His_deacetylse_dom"/>
</dbReference>
<dbReference type="GO" id="GO:0005634">
    <property type="term" value="C:nucleus"/>
    <property type="evidence" value="ECO:0007669"/>
    <property type="project" value="UniProtKB-SubCell"/>
</dbReference>
<dbReference type="Gene3D" id="3.40.800.20">
    <property type="entry name" value="Histone deacetylase domain"/>
    <property type="match status" value="1"/>
</dbReference>
<protein>
    <recommendedName>
        <fullName evidence="14">Histone deacetylase</fullName>
        <ecNumber evidence="14">3.5.1.98</ecNumber>
    </recommendedName>
</protein>
<dbReference type="GO" id="GO:0031507">
    <property type="term" value="P:heterochromatin formation"/>
    <property type="evidence" value="ECO:0007669"/>
    <property type="project" value="TreeGrafter"/>
</dbReference>
<accession>A0A507CAP0</accession>
<dbReference type="GO" id="GO:0046872">
    <property type="term" value="F:metal ion binding"/>
    <property type="evidence" value="ECO:0007669"/>
    <property type="project" value="UniProtKB-KW"/>
</dbReference>
<dbReference type="RefSeq" id="XP_031026735.1">
    <property type="nucleotide sequence ID" value="XM_031167111.1"/>
</dbReference>
<dbReference type="PRINTS" id="PR01270">
    <property type="entry name" value="HDASUPER"/>
</dbReference>
<evidence type="ECO:0000256" key="15">
    <source>
        <dbReference type="PIRSR" id="PIRSR037913-1"/>
    </source>
</evidence>
<feature type="domain" description="Histone deacetylase" evidence="18">
    <location>
        <begin position="60"/>
        <end position="340"/>
    </location>
</feature>
<keyword evidence="9 14" id="KW-0378">Hydrolase</keyword>
<feature type="binding site" evidence="16">
    <location>
        <position position="129"/>
    </location>
    <ligand>
        <name>substrate</name>
    </ligand>
</feature>
<dbReference type="GO" id="GO:0005737">
    <property type="term" value="C:cytoplasm"/>
    <property type="evidence" value="ECO:0007669"/>
    <property type="project" value="UniProtKB-SubCell"/>
</dbReference>
<dbReference type="InterPro" id="IPR003084">
    <property type="entry name" value="HDAC_I/II"/>
</dbReference>
<evidence type="ECO:0000313" key="19">
    <source>
        <dbReference type="EMBL" id="TPX36521.1"/>
    </source>
</evidence>
<dbReference type="Pfam" id="PF00850">
    <property type="entry name" value="Hist_deacetyl"/>
    <property type="match status" value="1"/>
</dbReference>
<keyword evidence="8 17" id="KW-0479">Metal-binding</keyword>
<evidence type="ECO:0000313" key="20">
    <source>
        <dbReference type="Proteomes" id="UP000319731"/>
    </source>
</evidence>
<evidence type="ECO:0000256" key="3">
    <source>
        <dbReference type="ARBA" id="ARBA00004286"/>
    </source>
</evidence>
<evidence type="ECO:0000256" key="7">
    <source>
        <dbReference type="ARBA" id="ARBA00022491"/>
    </source>
</evidence>
<comment type="similarity">
    <text evidence="14">Belongs to the histone deacetylase family. HD Type 1 subfamily.</text>
</comment>
<sequence length="396" mass="42776">MEGGGGGGGVVSLKRPLDCAHERQNNKKAHFMEINPPNKQRRVGYVFSHNYMNIADLLPSNIGRSRLVHGLIHAYSLPSLMIPIHPQQATMDQLSAFHEAEYLKSLTIAEQSVVSVNAADFEEYGLEHDCPVFPGLTKYCSYVAGSSITAAQQLVSGTCDAAIHWDGGRHHAQRDKAAGFCYVNDIVLGILELRTKFSRILYIDVDVHHGDGVEQAFLFSNRVTTLSFHRADVGFYPGKGKGYALNIPLKQGLSGPSLLRIFLPITRALISSLKPDCIVLCLGADGLSGDRLKGGWNLDVQTIPAIVREVMTWSLPTLMLGGGGYNSPNCARTWTLATAAALGVVLPDEIPEHDALPEFGPDFLISAPCGNMTDYNLGVLGDIVEDVLGVLTPAAN</sequence>
<keyword evidence="5" id="KW-0158">Chromosome</keyword>
<keyword evidence="12 14" id="KW-0804">Transcription</keyword>
<dbReference type="EC" id="3.5.1.98" evidence="14"/>
<evidence type="ECO:0000256" key="13">
    <source>
        <dbReference type="ARBA" id="ARBA00023242"/>
    </source>
</evidence>
<keyword evidence="20" id="KW-1185">Reference proteome</keyword>
<keyword evidence="6" id="KW-0963">Cytoplasm</keyword>
<dbReference type="PANTHER" id="PTHR10625">
    <property type="entry name" value="HISTONE DEACETYLASE HDAC1-RELATED"/>
    <property type="match status" value="1"/>
</dbReference>
<feature type="binding site" evidence="16">
    <location>
        <position position="325"/>
    </location>
    <ligand>
        <name>substrate</name>
    </ligand>
</feature>
<dbReference type="SUPFAM" id="SSF52768">
    <property type="entry name" value="Arginase/deacetylase"/>
    <property type="match status" value="1"/>
</dbReference>
<keyword evidence="13 14" id="KW-0539">Nucleus</keyword>
<dbReference type="PIRSF" id="PIRSF037913">
    <property type="entry name" value="His_deacetylse_1"/>
    <property type="match status" value="1"/>
</dbReference>
<dbReference type="InterPro" id="IPR037138">
    <property type="entry name" value="His_deacetylse_dom_sf"/>
</dbReference>
<dbReference type="AlphaFoldDB" id="A0A507CAP0"/>
<organism evidence="19 20">
    <name type="scientific">Synchytrium microbalum</name>
    <dbReference type="NCBI Taxonomy" id="1806994"/>
    <lineage>
        <taxon>Eukaryota</taxon>
        <taxon>Fungi</taxon>
        <taxon>Fungi incertae sedis</taxon>
        <taxon>Chytridiomycota</taxon>
        <taxon>Chytridiomycota incertae sedis</taxon>
        <taxon>Chytridiomycetes</taxon>
        <taxon>Synchytriales</taxon>
        <taxon>Synchytriaceae</taxon>
        <taxon>Synchytrium</taxon>
    </lineage>
</organism>
<reference evidence="19 20" key="1">
    <citation type="journal article" date="2019" name="Sci. Rep.">
        <title>Comparative genomics of chytrid fungi reveal insights into the obligate biotrophic and pathogenic lifestyle of Synchytrium endobioticum.</title>
        <authorList>
            <person name="van de Vossenberg B.T.L.H."/>
            <person name="Warris S."/>
            <person name="Nguyen H.D.T."/>
            <person name="van Gent-Pelzer M.P.E."/>
            <person name="Joly D.L."/>
            <person name="van de Geest H.C."/>
            <person name="Bonants P.J.M."/>
            <person name="Smith D.S."/>
            <person name="Levesque C.A."/>
            <person name="van der Lee T.A.J."/>
        </authorList>
    </citation>
    <scope>NUCLEOTIDE SEQUENCE [LARGE SCALE GENOMIC DNA]</scope>
    <source>
        <strain evidence="19 20">JEL517</strain>
    </source>
</reference>
<evidence type="ECO:0000256" key="4">
    <source>
        <dbReference type="ARBA" id="ARBA00004496"/>
    </source>
</evidence>
<dbReference type="InterPro" id="IPR023696">
    <property type="entry name" value="Ureohydrolase_dom_sf"/>
</dbReference>
<evidence type="ECO:0000259" key="18">
    <source>
        <dbReference type="Pfam" id="PF00850"/>
    </source>
</evidence>
<evidence type="ECO:0000256" key="6">
    <source>
        <dbReference type="ARBA" id="ARBA00022490"/>
    </source>
</evidence>
<evidence type="ECO:0000256" key="11">
    <source>
        <dbReference type="ARBA" id="ARBA00023015"/>
    </source>
</evidence>
<comment type="caution">
    <text evidence="19">The sequence shown here is derived from an EMBL/GenBank/DDBJ whole genome shotgun (WGS) entry which is preliminary data.</text>
</comment>
<comment type="subcellular location">
    <subcellularLocation>
        <location evidence="3">Chromosome</location>
    </subcellularLocation>
    <subcellularLocation>
        <location evidence="4">Cytoplasm</location>
    </subcellularLocation>
    <subcellularLocation>
        <location evidence="2 14">Nucleus</location>
    </subcellularLocation>
</comment>
<evidence type="ECO:0000256" key="17">
    <source>
        <dbReference type="PIRSR" id="PIRSR037913-3"/>
    </source>
</evidence>
<feature type="binding site" evidence="17">
    <location>
        <position position="285"/>
    </location>
    <ligand>
        <name>a divalent metal cation</name>
        <dbReference type="ChEBI" id="CHEBI:60240"/>
    </ligand>
</feature>
<evidence type="ECO:0000256" key="14">
    <source>
        <dbReference type="PIRNR" id="PIRNR037913"/>
    </source>
</evidence>
<keyword evidence="11 14" id="KW-0805">Transcription regulation</keyword>
<evidence type="ECO:0000256" key="12">
    <source>
        <dbReference type="ARBA" id="ARBA00023163"/>
    </source>
</evidence>
<dbReference type="GeneID" id="42002408"/>
<dbReference type="PRINTS" id="PR01271">
    <property type="entry name" value="HISDACETLASE"/>
</dbReference>
<keyword evidence="7" id="KW-0678">Repressor</keyword>